<proteinExistence type="predicted"/>
<feature type="non-terminal residue" evidence="1">
    <location>
        <position position="66"/>
    </location>
</feature>
<sequence>MDSLTKQYKDSVKQNMKEFDSKLDALFVRVEKMMVKTTRQLQDDNNNYAFRRLLNSTNAKQKEQTG</sequence>
<reference evidence="1" key="1">
    <citation type="journal article" date="2014" name="Front. Microbiol.">
        <title>High frequency of phylogenetically diverse reductive dehalogenase-homologous genes in deep subseafloor sedimentary metagenomes.</title>
        <authorList>
            <person name="Kawai M."/>
            <person name="Futagami T."/>
            <person name="Toyoda A."/>
            <person name="Takaki Y."/>
            <person name="Nishi S."/>
            <person name="Hori S."/>
            <person name="Arai W."/>
            <person name="Tsubouchi T."/>
            <person name="Morono Y."/>
            <person name="Uchiyama I."/>
            <person name="Ito T."/>
            <person name="Fujiyama A."/>
            <person name="Inagaki F."/>
            <person name="Takami H."/>
        </authorList>
    </citation>
    <scope>NUCLEOTIDE SEQUENCE</scope>
    <source>
        <strain evidence="1">Expedition CK06-06</strain>
    </source>
</reference>
<dbReference type="AlphaFoldDB" id="X1ALW2"/>
<protein>
    <submittedName>
        <fullName evidence="1">Uncharacterized protein</fullName>
    </submittedName>
</protein>
<evidence type="ECO:0000313" key="1">
    <source>
        <dbReference type="EMBL" id="GAG83670.1"/>
    </source>
</evidence>
<gene>
    <name evidence="1" type="ORF">S01H4_33953</name>
</gene>
<accession>X1ALW2</accession>
<comment type="caution">
    <text evidence="1">The sequence shown here is derived from an EMBL/GenBank/DDBJ whole genome shotgun (WGS) entry which is preliminary data.</text>
</comment>
<organism evidence="1">
    <name type="scientific">marine sediment metagenome</name>
    <dbReference type="NCBI Taxonomy" id="412755"/>
    <lineage>
        <taxon>unclassified sequences</taxon>
        <taxon>metagenomes</taxon>
        <taxon>ecological metagenomes</taxon>
    </lineage>
</organism>
<name>X1ALW2_9ZZZZ</name>
<dbReference type="EMBL" id="BART01017921">
    <property type="protein sequence ID" value="GAG83670.1"/>
    <property type="molecule type" value="Genomic_DNA"/>
</dbReference>